<evidence type="ECO:0000313" key="1">
    <source>
        <dbReference type="EMBL" id="KAF8817880.1"/>
    </source>
</evidence>
<gene>
    <name evidence="1" type="ORF">IE077_004482</name>
</gene>
<sequence>NLPESSQVAIRFPMTTFLQLESLNEAFIDFVASFLSQPHASLLLEGQSTAFLSTSLGQINISGIPVSSTLSLIGLDALRDSELTHLAFTELKLLPPSIYSAGMDLVTGLGLEVLLLLRNPSAAELLLEEIDLALVYNSVPIGVIQADFLRIPKGETFATLTGGLYLHPDAEDILSHFFSKALAGYPLDITTIPRLSLLRASLPTEGPEVASVTAELMANSTVPFWLQEALTRSLFQPQIPSLAALNSNFDSLIHTMEVDSLQLSLAQGDTSKLLITGNANLIIKNPFGSEIPITIEKIGFSASVFDDITYLGFMQADSVIPEVIFIDRQDSSSATTPPLLSLTIPIKSKLDLSSNGLYFGLMVAKFLNPSKGGLALKLDGLAFATLSVGNGTLSITDIAIAQTISIKREASENEKSVGGRLALPGEISALQPSLSTAAPSFQGRLLSFVFTGLHPEGGVGVSATYELRNPSIVSITIPPIPFIVLYESHILGTLLSTSEMQILANNVPTILHLMGRFEEKTSEAALTAYSDLFSAALSLLFSYEEEEKRTPAIPHLTIRADTTNPSIPEWLRVGLEDFSMTEWLSNIPLLDKAEGKSEVDTLITDIHLSQLSIDLTDARDIPVSGYLSFSLVSPFGKDAPLFLRSLSLEGVLSYPTEMAAFGRIETTSPLILQISEQTTTSKDVPETFTSLHLPGKRETLQEAEAAVTYLQFPFQSTLTITDPQKFGDFSQNLLQKSKTSPSAIAIAAHTSSAMLRFRGVAAVVTDTPFGRLELSQIPIRKDGFQLNGDASSTYKEEDFSEGKDLKGLEANTDASSPLLPLSAFTFEGLQLLNYSEIVDSSLSPPSTLSQARFLASLHIPALPSQTSNPLKEYPWAATGVGFPTGPPLTILTGDLYYDILGSREALYMGYVLLSDAVLAANETIQTQITLVEQPYKVTSASYRSSEGISTSNLALFFSDMLTSERKSPIQLIPSKIQAQQPKWFPLVLVKHFQLIDTLSISDLHFDILEDSTIVLNGKLDITLKNPLGSAFDIDLKYIEANLTFSSDIGLPFASLHMKRRSPVSQIQQTEGIWRIILSLEDSLIIHTTTDGFVQFLDSALLYGIASSSSLSAKSNFPPKLVYSGYIGFLAETDVGPIHTEKLAVGNVLPLFKNVIKNNSSSSSHGLDLKFLDARLTEKPSKRGQGISFTAILEISLPFLNVSTASIGRTEFIFYFQEIALGRILFPSISMKNGNSLLTLEGTMYPQTDAQALAALSFIVSEIFLRSTAESAHPLLLQLKGASIHLASSDAVDTLAPPWLQQFLQSIVLDIPLPSLKPPSLSLVDSIKIQNLSISASDWTSSLEDQMMLISASLQAQVSAAFLKSFYLDIQRVGFDLDVLRALPSPISPPSANSTANSPPSLSPLVRRSPFTLAASNASIPSAVPLPIKASRVSSWLPLPTSAITRQIQETREEATPTFSSFEGENYSLSTSKPPVVYQLVGTLRSEMFNTLSGQAEGEYVLPIQGAEFRFPDEGAALAMLLRAFLHSTTLEIMDPLLIRGMIDVDVLTDVGILSLRKLPMAFPLALNLPSSSVLPVKAEETPLSSPTEDSLLKTDLSSLTNTAEATTGFSASQMISHYALNDMRVSDLRIPELQGDALKVEAQLEITGKPNIMLDLETVVLDVLHENRRVGSVAIPKLILTPKAGKMEIYGALQPEDLDAFGRLVKEYVLGDEIRLRLQGSSATELPLSHIPLLMGGSSTASTSKKENTMLSMLPLPSSEISLDAHSALTLPSERNSASMMTNATLSIPGAALAISGASQPVSSWVARVMQEVSLDVRLNEPVAEVSGQQAASKTSLIQAIQLDELNVDFSGTRDPLISGILRLTYKLPALFLIDFRIASIDANLSVFIVQKNSPNMFLGTVAVASLPPYTVGQENLGRNTAQFQLTRIPLRIPQSQEIVMKSFLNGLLNSVGSSDLTLNGTTTVKLQTRLGTLRLDAIPVKVIRKINNIGGLSSGNLFKLNSFDIMKGSKDGLVVESSLQLNLPRSFDLSIALGSVLLNLYIPTTIKEIEELQPELQQLSLFDPSNGGWLIQAGLILLPDFLLKSDGFRETVSLQAVFLSPFKKASGMEALSGPRKILSNFISSKSSSLVLKGSTESSGNLFVKDMLKNLTILLPLPSGSTGAFVQSIDLDIKFILFIPQIQARTTLYNPYSVPITILSGNITSYNKHN</sequence>
<evidence type="ECO:0000313" key="2">
    <source>
        <dbReference type="Proteomes" id="UP000823046"/>
    </source>
</evidence>
<name>A0ABQ7J466_9APIC</name>
<dbReference type="InterPro" id="IPR046368">
    <property type="entry name" value="Tag1"/>
</dbReference>
<proteinExistence type="predicted"/>
<feature type="non-terminal residue" evidence="1">
    <location>
        <position position="2210"/>
    </location>
</feature>
<organism evidence="1 2">
    <name type="scientific">Cardiosporidium cionae</name>
    <dbReference type="NCBI Taxonomy" id="476202"/>
    <lineage>
        <taxon>Eukaryota</taxon>
        <taxon>Sar</taxon>
        <taxon>Alveolata</taxon>
        <taxon>Apicomplexa</taxon>
        <taxon>Aconoidasida</taxon>
        <taxon>Nephromycida</taxon>
        <taxon>Cardiosporidium</taxon>
    </lineage>
</organism>
<accession>A0ABQ7J466</accession>
<dbReference type="PANTHER" id="PTHR35895:SF1">
    <property type="entry name" value="LIPID-BINDING SERUM GLYCOPROTEIN C-TERMINAL DOMAIN-CONTAINING PROTEIN"/>
    <property type="match status" value="1"/>
</dbReference>
<reference evidence="1 2" key="1">
    <citation type="journal article" date="2020" name="bioRxiv">
        <title>Metabolic contributions of an alphaproteobacterial endosymbiont in the apicomplexan Cardiosporidium cionae.</title>
        <authorList>
            <person name="Hunter E.S."/>
            <person name="Paight C.J."/>
            <person name="Lane C.E."/>
        </authorList>
    </citation>
    <scope>NUCLEOTIDE SEQUENCE [LARGE SCALE GENOMIC DNA]</scope>
    <source>
        <strain evidence="1">ESH_2018</strain>
    </source>
</reference>
<keyword evidence="2" id="KW-1185">Reference proteome</keyword>
<dbReference type="PANTHER" id="PTHR35895">
    <property type="entry name" value="CHROMOSOME 16, WHOLE GENOME SHOTGUN SEQUENCE"/>
    <property type="match status" value="1"/>
</dbReference>
<comment type="caution">
    <text evidence="1">The sequence shown here is derived from an EMBL/GenBank/DDBJ whole genome shotgun (WGS) entry which is preliminary data.</text>
</comment>
<feature type="non-terminal residue" evidence="1">
    <location>
        <position position="1"/>
    </location>
</feature>
<dbReference type="EMBL" id="JADAQX010001281">
    <property type="protein sequence ID" value="KAF8817880.1"/>
    <property type="molecule type" value="Genomic_DNA"/>
</dbReference>
<protein>
    <submittedName>
        <fullName evidence="1">Uncharacterized protein</fullName>
    </submittedName>
</protein>
<dbReference type="Proteomes" id="UP000823046">
    <property type="component" value="Unassembled WGS sequence"/>
</dbReference>